<proteinExistence type="predicted"/>
<evidence type="ECO:0008006" key="3">
    <source>
        <dbReference type="Google" id="ProtNLM"/>
    </source>
</evidence>
<gene>
    <name evidence="1" type="ORF">DPMN_188867</name>
</gene>
<comment type="caution">
    <text evidence="1">The sequence shown here is derived from an EMBL/GenBank/DDBJ whole genome shotgun (WGS) entry which is preliminary data.</text>
</comment>
<keyword evidence="2" id="KW-1185">Reference proteome</keyword>
<dbReference type="AlphaFoldDB" id="A0A9D4DSF2"/>
<sequence length="474" mass="52038">MLESVEECAALRRLIELCGHTLWFRLTSRGFVKIRAATADKRALGRKITAILFLVRGVFSAVLTKTQRTLSQLEVTADRRGLFADRGGRTADNGEGLEAVTPGVMELKRIGPLGHPANAPRTPPIPIIPSIGVMRMLESVEECAALRRLIELCGHTLWFRLTSRGFVKIRAATADKRALGRKITAILFLVRGVFSAVLTKTPRTLSQLEVTADRRGLFADRGGRTADNGEGLEAVTPGVMELKRIGPLGHPANSLFRNEVLEDAQALNRDPCQRCTYDSGFNGSISILEVRNAILKAKHGKAVGVDEIPAEVLKNDTNVTFRLFMFNSDKNDTINRNVSKQDPTCHVQLGELGCNYCQALNTNMYKCAWDKANGCTFNDTVGELQYHVPCPSPIIDGISPKDVPWSGTVIVTLTGKEFGLETDKFTEVIVSGKSVSHVVANNVYASVGPPDFMLQVRIGSMRTLVYVKENDVFR</sequence>
<accession>A0A9D4DSF2</accession>
<protein>
    <recommendedName>
        <fullName evidence="3">IPT/TIG domain-containing protein</fullName>
    </recommendedName>
</protein>
<dbReference type="Proteomes" id="UP000828390">
    <property type="component" value="Unassembled WGS sequence"/>
</dbReference>
<name>A0A9D4DSF2_DREPO</name>
<evidence type="ECO:0000313" key="1">
    <source>
        <dbReference type="EMBL" id="KAH3754203.1"/>
    </source>
</evidence>
<reference evidence="1" key="1">
    <citation type="journal article" date="2019" name="bioRxiv">
        <title>The Genome of the Zebra Mussel, Dreissena polymorpha: A Resource for Invasive Species Research.</title>
        <authorList>
            <person name="McCartney M.A."/>
            <person name="Auch B."/>
            <person name="Kono T."/>
            <person name="Mallez S."/>
            <person name="Zhang Y."/>
            <person name="Obille A."/>
            <person name="Becker A."/>
            <person name="Abrahante J.E."/>
            <person name="Garbe J."/>
            <person name="Badalamenti J.P."/>
            <person name="Herman A."/>
            <person name="Mangelson H."/>
            <person name="Liachko I."/>
            <person name="Sullivan S."/>
            <person name="Sone E.D."/>
            <person name="Koren S."/>
            <person name="Silverstein K.A.T."/>
            <person name="Beckman K.B."/>
            <person name="Gohl D.M."/>
        </authorList>
    </citation>
    <scope>NUCLEOTIDE SEQUENCE</scope>
    <source>
        <strain evidence="1">Duluth1</strain>
        <tissue evidence="1">Whole animal</tissue>
    </source>
</reference>
<dbReference type="EMBL" id="JAIWYP010000010">
    <property type="protein sequence ID" value="KAH3754203.1"/>
    <property type="molecule type" value="Genomic_DNA"/>
</dbReference>
<organism evidence="1 2">
    <name type="scientific">Dreissena polymorpha</name>
    <name type="common">Zebra mussel</name>
    <name type="synonym">Mytilus polymorpha</name>
    <dbReference type="NCBI Taxonomy" id="45954"/>
    <lineage>
        <taxon>Eukaryota</taxon>
        <taxon>Metazoa</taxon>
        <taxon>Spiralia</taxon>
        <taxon>Lophotrochozoa</taxon>
        <taxon>Mollusca</taxon>
        <taxon>Bivalvia</taxon>
        <taxon>Autobranchia</taxon>
        <taxon>Heteroconchia</taxon>
        <taxon>Euheterodonta</taxon>
        <taxon>Imparidentia</taxon>
        <taxon>Neoheterodontei</taxon>
        <taxon>Myida</taxon>
        <taxon>Dreissenoidea</taxon>
        <taxon>Dreissenidae</taxon>
        <taxon>Dreissena</taxon>
    </lineage>
</organism>
<reference evidence="1" key="2">
    <citation type="submission" date="2020-11" db="EMBL/GenBank/DDBJ databases">
        <authorList>
            <person name="McCartney M.A."/>
            <person name="Auch B."/>
            <person name="Kono T."/>
            <person name="Mallez S."/>
            <person name="Becker A."/>
            <person name="Gohl D.M."/>
            <person name="Silverstein K.A.T."/>
            <person name="Koren S."/>
            <person name="Bechman K.B."/>
            <person name="Herman A."/>
            <person name="Abrahante J.E."/>
            <person name="Garbe J."/>
        </authorList>
    </citation>
    <scope>NUCLEOTIDE SEQUENCE</scope>
    <source>
        <strain evidence="1">Duluth1</strain>
        <tissue evidence="1">Whole animal</tissue>
    </source>
</reference>
<dbReference type="Gene3D" id="2.60.40.10">
    <property type="entry name" value="Immunoglobulins"/>
    <property type="match status" value="1"/>
</dbReference>
<evidence type="ECO:0000313" key="2">
    <source>
        <dbReference type="Proteomes" id="UP000828390"/>
    </source>
</evidence>
<dbReference type="InterPro" id="IPR013783">
    <property type="entry name" value="Ig-like_fold"/>
</dbReference>